<dbReference type="SUPFAM" id="SSF49265">
    <property type="entry name" value="Fibronectin type III"/>
    <property type="match status" value="1"/>
</dbReference>
<organism evidence="2 3">
    <name type="scientific">Flavobacterium endophyticum</name>
    <dbReference type="NCBI Taxonomy" id="1540163"/>
    <lineage>
        <taxon>Bacteria</taxon>
        <taxon>Pseudomonadati</taxon>
        <taxon>Bacteroidota</taxon>
        <taxon>Flavobacteriia</taxon>
        <taxon>Flavobacteriales</taxon>
        <taxon>Flavobacteriaceae</taxon>
        <taxon>Flavobacterium</taxon>
    </lineage>
</organism>
<dbReference type="InterPro" id="IPR008979">
    <property type="entry name" value="Galactose-bd-like_sf"/>
</dbReference>
<reference evidence="2 3" key="1">
    <citation type="submission" date="2018-10" db="EMBL/GenBank/DDBJ databases">
        <title>Genomic Encyclopedia of Archaeal and Bacterial Type Strains, Phase II (KMG-II): from individual species to whole genera.</title>
        <authorList>
            <person name="Goeker M."/>
        </authorList>
    </citation>
    <scope>NUCLEOTIDE SEQUENCE [LARGE SCALE GENOMIC DNA]</scope>
    <source>
        <strain evidence="2 3">DSM 29537</strain>
    </source>
</reference>
<dbReference type="SUPFAM" id="SSF49785">
    <property type="entry name" value="Galactose-binding domain-like"/>
    <property type="match status" value="1"/>
</dbReference>
<dbReference type="InterPro" id="IPR051795">
    <property type="entry name" value="Glycosyl_Hydrlase_43"/>
</dbReference>
<dbReference type="SUPFAM" id="SSF75005">
    <property type="entry name" value="Arabinanase/levansucrase/invertase"/>
    <property type="match status" value="1"/>
</dbReference>
<dbReference type="Proteomes" id="UP000277579">
    <property type="component" value="Unassembled WGS sequence"/>
</dbReference>
<evidence type="ECO:0000313" key="3">
    <source>
        <dbReference type="Proteomes" id="UP000277579"/>
    </source>
</evidence>
<name>A0A495MGN8_9FLAO</name>
<feature type="domain" description="F5/8 type C" evidence="1">
    <location>
        <begin position="348"/>
        <end position="499"/>
    </location>
</feature>
<dbReference type="PANTHER" id="PTHR42812:SF14">
    <property type="entry name" value="SECRETED PROTEIN"/>
    <property type="match status" value="1"/>
</dbReference>
<dbReference type="Gene3D" id="2.115.10.20">
    <property type="entry name" value="Glycosyl hydrolase domain, family 43"/>
    <property type="match status" value="1"/>
</dbReference>
<dbReference type="Pfam" id="PF00754">
    <property type="entry name" value="F5_F8_type_C"/>
    <property type="match status" value="1"/>
</dbReference>
<dbReference type="PROSITE" id="PS50022">
    <property type="entry name" value="FA58C_3"/>
    <property type="match status" value="1"/>
</dbReference>
<dbReference type="EMBL" id="RBLC01000001">
    <property type="protein sequence ID" value="RKS25116.1"/>
    <property type="molecule type" value="Genomic_DNA"/>
</dbReference>
<proteinExistence type="predicted"/>
<evidence type="ECO:0000259" key="1">
    <source>
        <dbReference type="PROSITE" id="PS50022"/>
    </source>
</evidence>
<dbReference type="InterPro" id="IPR023296">
    <property type="entry name" value="Glyco_hydro_beta-prop_sf"/>
</dbReference>
<comment type="caution">
    <text evidence="2">The sequence shown here is derived from an EMBL/GenBank/DDBJ whole genome shotgun (WGS) entry which is preliminary data.</text>
</comment>
<gene>
    <name evidence="2" type="ORF">CLV94_0146</name>
</gene>
<sequence>MNFLKKRNLQNTFKTIAIGALLLSFGESFSQQKTYCNPINVDYGYCPIPNFVTQGKHRATADPVITNFKGEYYLFSTNQWGYWHSADMLDWKFIPRKFLRPEHKVYDELCAPSLSFVNDTLLVIGSTHTKEFPIWMSKNPKVDDWKELVHKSEAGAWDPQIFWDKEKDEVYMYYGSSNLYPLYGMKLNRKTFQPEGERIPVLALNDDEHGWERFGEYNDNTFLQPFTEGAFMTKHNNKYYLQYGAPGTEFSGYADGVYVSSNPLGPFEYQSHNPFSYKPGGFARGAGHGATYQDTNNEYWHVSTIVISTKNNFERRIGIWPAGFDEDGIMYSNTAYGDYPTYLPSQKKNHLNENFSGWMLLNYNKPVEVSSTLGGFQANFATDEDIKTYWSAKTSNKGEYLISDLGEKSTINAIQINYADQDVELMGKPETTTGHKYIIYSSNDGKSWKKAVDKSKNTKDVPHDYIELEKPITARYLKLENIQMPTGKFAISGFRVFGKGSGTKPNAVQNFAPLRAEAKKKGERRNVWFKWQQEPNADGYVIYFGKSPEKLYGSIMVYGKNEYYFNGLDRSDAYYFQIEAFNNNGIGPKSEVKKSE</sequence>
<dbReference type="CDD" id="cd08982">
    <property type="entry name" value="GH43-like"/>
    <property type="match status" value="1"/>
</dbReference>
<dbReference type="Gene3D" id="2.60.40.10">
    <property type="entry name" value="Immunoglobulins"/>
    <property type="match status" value="1"/>
</dbReference>
<accession>A0A495MGN8</accession>
<protein>
    <submittedName>
        <fullName evidence="2">F5/8 type C domain-containing protein</fullName>
    </submittedName>
</protein>
<evidence type="ECO:0000313" key="2">
    <source>
        <dbReference type="EMBL" id="RKS25116.1"/>
    </source>
</evidence>
<keyword evidence="3" id="KW-1185">Reference proteome</keyword>
<dbReference type="InterPro" id="IPR013783">
    <property type="entry name" value="Ig-like_fold"/>
</dbReference>
<dbReference type="Gene3D" id="2.60.120.260">
    <property type="entry name" value="Galactose-binding domain-like"/>
    <property type="match status" value="1"/>
</dbReference>
<dbReference type="InterPro" id="IPR000421">
    <property type="entry name" value="FA58C"/>
</dbReference>
<dbReference type="OrthoDB" id="9801455at2"/>
<dbReference type="InterPro" id="IPR036116">
    <property type="entry name" value="FN3_sf"/>
</dbReference>
<dbReference type="PANTHER" id="PTHR42812">
    <property type="entry name" value="BETA-XYLOSIDASE"/>
    <property type="match status" value="1"/>
</dbReference>
<dbReference type="AlphaFoldDB" id="A0A495MGN8"/>
<dbReference type="RefSeq" id="WP_121374546.1">
    <property type="nucleotide sequence ID" value="NZ_RBLC01000001.1"/>
</dbReference>